<gene>
    <name evidence="3" type="primary">def2</name>
    <name evidence="2" type="synonym">def</name>
    <name evidence="3" type="ORF">NO2_0653</name>
</gene>
<dbReference type="EC" id="3.5.1.88" evidence="2"/>
<keyword evidence="4" id="KW-1185">Reference proteome</keyword>
<accession>A0A388TGU1</accession>
<keyword evidence="2" id="KW-0479">Metal-binding</keyword>
<dbReference type="PANTHER" id="PTHR10458">
    <property type="entry name" value="PEPTIDE DEFORMYLASE"/>
    <property type="match status" value="1"/>
</dbReference>
<evidence type="ECO:0000313" key="4">
    <source>
        <dbReference type="Proteomes" id="UP000275925"/>
    </source>
</evidence>
<feature type="binding site" evidence="2">
    <location>
        <position position="134"/>
    </location>
    <ligand>
        <name>Fe cation</name>
        <dbReference type="ChEBI" id="CHEBI:24875"/>
    </ligand>
</feature>
<reference evidence="3 4" key="1">
    <citation type="journal article" date="2019" name="ISME J.">
        <title>Genome analyses of uncultured TG2/ZB3 bacteria in 'Margulisbacteria' specifically attached to ectosymbiotic spirochetes of protists in the termite gut.</title>
        <authorList>
            <person name="Utami Y.D."/>
            <person name="Kuwahara H."/>
            <person name="Igai K."/>
            <person name="Murakami T."/>
            <person name="Sugaya K."/>
            <person name="Morikawa T."/>
            <person name="Nagura Y."/>
            <person name="Yuki M."/>
            <person name="Deevong P."/>
            <person name="Inoue T."/>
            <person name="Kihara K."/>
            <person name="Lo N."/>
            <person name="Yamada A."/>
            <person name="Ohkuma M."/>
            <person name="Hongoh Y."/>
        </authorList>
    </citation>
    <scope>NUCLEOTIDE SEQUENCE [LARGE SCALE GENOMIC DNA]</scope>
    <source>
        <strain evidence="3">NkOx7-02</strain>
    </source>
</reference>
<keyword evidence="2" id="KW-0378">Hydrolase</keyword>
<dbReference type="Pfam" id="PF01327">
    <property type="entry name" value="Pep_deformylase"/>
    <property type="match status" value="1"/>
</dbReference>
<dbReference type="Proteomes" id="UP000275925">
    <property type="component" value="Unassembled WGS sequence"/>
</dbReference>
<dbReference type="Gene3D" id="3.90.45.10">
    <property type="entry name" value="Peptide deformylase"/>
    <property type="match status" value="1"/>
</dbReference>
<dbReference type="EMBL" id="BGZO01000014">
    <property type="protein sequence ID" value="GBR76040.1"/>
    <property type="molecule type" value="Genomic_DNA"/>
</dbReference>
<protein>
    <recommendedName>
        <fullName evidence="2">Peptide deformylase</fullName>
        <shortName evidence="2">PDF</shortName>
        <ecNumber evidence="2">3.5.1.88</ecNumber>
    </recommendedName>
    <alternativeName>
        <fullName evidence="2">Polypeptide deformylase</fullName>
    </alternativeName>
</protein>
<proteinExistence type="inferred from homology"/>
<dbReference type="PRINTS" id="PR01576">
    <property type="entry name" value="PDEFORMYLASE"/>
</dbReference>
<comment type="caution">
    <text evidence="3">The sequence shown here is derived from an EMBL/GenBank/DDBJ whole genome shotgun (WGS) entry which is preliminary data.</text>
</comment>
<comment type="cofactor">
    <cofactor evidence="2">
        <name>Fe(2+)</name>
        <dbReference type="ChEBI" id="CHEBI:29033"/>
    </cofactor>
    <text evidence="2">Binds 1 Fe(2+) ion.</text>
</comment>
<dbReference type="GO" id="GO:0042586">
    <property type="term" value="F:peptide deformylase activity"/>
    <property type="evidence" value="ECO:0007669"/>
    <property type="project" value="UniProtKB-UniRule"/>
</dbReference>
<dbReference type="PANTHER" id="PTHR10458:SF22">
    <property type="entry name" value="PEPTIDE DEFORMYLASE"/>
    <property type="match status" value="1"/>
</dbReference>
<sequence>MILPVLQQPDPLLREKSIMVSRSTPEIKQLAADLLETMYALGNGVGLAAPQVGRLYRLFVFDVSEGRNQPGALLNPEIISHNKETAKHEEGCLSCRNFDGVVERYTKVTVRGLNLDGKKVTIKAEGLLARVFQHEIDHLDGILIIDKAEPVPPEQKRSK</sequence>
<dbReference type="GO" id="GO:0006412">
    <property type="term" value="P:translation"/>
    <property type="evidence" value="ECO:0007669"/>
    <property type="project" value="UniProtKB-UniRule"/>
</dbReference>
<feature type="active site" evidence="2">
    <location>
        <position position="135"/>
    </location>
</feature>
<organism evidence="3 4">
    <name type="scientific">Candidatus Termititenax persephonae</name>
    <dbReference type="NCBI Taxonomy" id="2218525"/>
    <lineage>
        <taxon>Bacteria</taxon>
        <taxon>Bacillati</taxon>
        <taxon>Candidatus Margulisiibacteriota</taxon>
        <taxon>Candidatus Termititenacia</taxon>
        <taxon>Candidatus Termititenacales</taxon>
        <taxon>Candidatus Termititenacaceae</taxon>
        <taxon>Candidatus Termititenax</taxon>
    </lineage>
</organism>
<evidence type="ECO:0000256" key="1">
    <source>
        <dbReference type="ARBA" id="ARBA00010759"/>
    </source>
</evidence>
<keyword evidence="2" id="KW-0408">Iron</keyword>
<evidence type="ECO:0000256" key="2">
    <source>
        <dbReference type="HAMAP-Rule" id="MF_00163"/>
    </source>
</evidence>
<dbReference type="PIRSF" id="PIRSF004749">
    <property type="entry name" value="Pep_def"/>
    <property type="match status" value="1"/>
</dbReference>
<dbReference type="HAMAP" id="MF_00163">
    <property type="entry name" value="Pep_deformylase"/>
    <property type="match status" value="1"/>
</dbReference>
<evidence type="ECO:0000313" key="3">
    <source>
        <dbReference type="EMBL" id="GBR76040.1"/>
    </source>
</evidence>
<dbReference type="NCBIfam" id="NF001159">
    <property type="entry name" value="PRK00150.1-3"/>
    <property type="match status" value="1"/>
</dbReference>
<dbReference type="CDD" id="cd00487">
    <property type="entry name" value="Pep_deformylase"/>
    <property type="match status" value="1"/>
</dbReference>
<dbReference type="InterPro" id="IPR023635">
    <property type="entry name" value="Peptide_deformylase"/>
</dbReference>
<feature type="binding site" evidence="2">
    <location>
        <position position="138"/>
    </location>
    <ligand>
        <name>Fe cation</name>
        <dbReference type="ChEBI" id="CHEBI:24875"/>
    </ligand>
</feature>
<dbReference type="AlphaFoldDB" id="A0A388TGU1"/>
<comment type="similarity">
    <text evidence="1 2">Belongs to the polypeptide deformylase family.</text>
</comment>
<feature type="binding site" evidence="2">
    <location>
        <position position="92"/>
    </location>
    <ligand>
        <name>Fe cation</name>
        <dbReference type="ChEBI" id="CHEBI:24875"/>
    </ligand>
</feature>
<dbReference type="GO" id="GO:0046872">
    <property type="term" value="F:metal ion binding"/>
    <property type="evidence" value="ECO:0007669"/>
    <property type="project" value="UniProtKB-KW"/>
</dbReference>
<comment type="catalytic activity">
    <reaction evidence="2">
        <text>N-terminal N-formyl-L-methionyl-[peptide] + H2O = N-terminal L-methionyl-[peptide] + formate</text>
        <dbReference type="Rhea" id="RHEA:24420"/>
        <dbReference type="Rhea" id="RHEA-COMP:10639"/>
        <dbReference type="Rhea" id="RHEA-COMP:10640"/>
        <dbReference type="ChEBI" id="CHEBI:15377"/>
        <dbReference type="ChEBI" id="CHEBI:15740"/>
        <dbReference type="ChEBI" id="CHEBI:49298"/>
        <dbReference type="ChEBI" id="CHEBI:64731"/>
        <dbReference type="EC" id="3.5.1.88"/>
    </reaction>
</comment>
<keyword evidence="2" id="KW-0648">Protein biosynthesis</keyword>
<dbReference type="SUPFAM" id="SSF56420">
    <property type="entry name" value="Peptide deformylase"/>
    <property type="match status" value="1"/>
</dbReference>
<comment type="function">
    <text evidence="2">Removes the formyl group from the N-terminal Met of newly synthesized proteins. Requires at least a dipeptide for an efficient rate of reaction. N-terminal L-methionine is a prerequisite for activity but the enzyme has broad specificity at other positions.</text>
</comment>
<dbReference type="InterPro" id="IPR036821">
    <property type="entry name" value="Peptide_deformylase_sf"/>
</dbReference>
<dbReference type="NCBIfam" id="TIGR00079">
    <property type="entry name" value="pept_deformyl"/>
    <property type="match status" value="1"/>
</dbReference>
<name>A0A388TGU1_9BACT</name>